<protein>
    <submittedName>
        <fullName evidence="3">Uncharacterized protein</fullName>
    </submittedName>
</protein>
<dbReference type="EMBL" id="JAXOVC010000011">
    <property type="protein sequence ID" value="KAK4495617.1"/>
    <property type="molecule type" value="Genomic_DNA"/>
</dbReference>
<comment type="caution">
    <text evidence="3">The sequence shown here is derived from an EMBL/GenBank/DDBJ whole genome shotgun (WGS) entry which is preliminary data.</text>
</comment>
<evidence type="ECO:0000313" key="4">
    <source>
        <dbReference type="Proteomes" id="UP001305779"/>
    </source>
</evidence>
<name>A0ABR0E2H5_ZASCE</name>
<proteinExistence type="predicted"/>
<feature type="region of interest" description="Disordered" evidence="2">
    <location>
        <begin position="1"/>
        <end position="23"/>
    </location>
</feature>
<evidence type="ECO:0000256" key="2">
    <source>
        <dbReference type="SAM" id="MobiDB-lite"/>
    </source>
</evidence>
<feature type="coiled-coil region" evidence="1">
    <location>
        <begin position="57"/>
        <end position="91"/>
    </location>
</feature>
<sequence length="118" mass="13301">MLEIHPTPTCTIHPTTPTPHLDAQLSSPKYRSYLLSLSEALADLADAEEPHCTKCSIDSVALTLTQLAKEVKQAKKNGEWSKEEKKALKKESKTLGKAVKADCERVWREGEEKRKGWW</sequence>
<accession>A0ABR0E2H5</accession>
<dbReference type="Proteomes" id="UP001305779">
    <property type="component" value="Unassembled WGS sequence"/>
</dbReference>
<keyword evidence="1" id="KW-0175">Coiled coil</keyword>
<evidence type="ECO:0000313" key="3">
    <source>
        <dbReference type="EMBL" id="KAK4495617.1"/>
    </source>
</evidence>
<evidence type="ECO:0000256" key="1">
    <source>
        <dbReference type="SAM" id="Coils"/>
    </source>
</evidence>
<gene>
    <name evidence="3" type="ORF">PRZ48_012885</name>
</gene>
<organism evidence="3 4">
    <name type="scientific">Zasmidium cellare</name>
    <name type="common">Wine cellar mold</name>
    <name type="synonym">Racodium cellare</name>
    <dbReference type="NCBI Taxonomy" id="395010"/>
    <lineage>
        <taxon>Eukaryota</taxon>
        <taxon>Fungi</taxon>
        <taxon>Dikarya</taxon>
        <taxon>Ascomycota</taxon>
        <taxon>Pezizomycotina</taxon>
        <taxon>Dothideomycetes</taxon>
        <taxon>Dothideomycetidae</taxon>
        <taxon>Mycosphaerellales</taxon>
        <taxon>Mycosphaerellaceae</taxon>
        <taxon>Zasmidium</taxon>
    </lineage>
</organism>
<feature type="compositionally biased region" description="Low complexity" evidence="2">
    <location>
        <begin position="1"/>
        <end position="20"/>
    </location>
</feature>
<reference evidence="3 4" key="1">
    <citation type="journal article" date="2023" name="G3 (Bethesda)">
        <title>A chromosome-level genome assembly of Zasmidium syzygii isolated from banana leaves.</title>
        <authorList>
            <person name="van Westerhoven A.C."/>
            <person name="Mehrabi R."/>
            <person name="Talebi R."/>
            <person name="Steentjes M.B.F."/>
            <person name="Corcolon B."/>
            <person name="Chong P.A."/>
            <person name="Kema G.H.J."/>
            <person name="Seidl M.F."/>
        </authorList>
    </citation>
    <scope>NUCLEOTIDE SEQUENCE [LARGE SCALE GENOMIC DNA]</scope>
    <source>
        <strain evidence="3 4">P124</strain>
    </source>
</reference>
<keyword evidence="4" id="KW-1185">Reference proteome</keyword>